<evidence type="ECO:0000313" key="2">
    <source>
        <dbReference type="EMBL" id="KAL0066409.1"/>
    </source>
</evidence>
<comment type="caution">
    <text evidence="2">The sequence shown here is derived from an EMBL/GenBank/DDBJ whole genome shotgun (WGS) entry which is preliminary data.</text>
</comment>
<feature type="domain" description="DUF3074" evidence="1">
    <location>
        <begin position="64"/>
        <end position="225"/>
    </location>
</feature>
<protein>
    <recommendedName>
        <fullName evidence="1">DUF3074 domain-containing protein</fullName>
    </recommendedName>
</protein>
<sequence>MSQSSTFQLTITPLKPATIPADEPILVAAEKILDASRSWKPGKTYHQVVKTFTEPKTQADGAPWHCRVSEHTPQEATFDQFWDKLGNNKAVNEKDYIPDIQKATQVKVISPTQEIWTMRYKFPGPLSSRVFTVLQVRRMSDSPRAGTIVSIPVDLSADPELAKLEEKGVKGRYVGVEQLLELENGNTEWRMATSSSPGGNIPNFLTEMSINSKISEDVPHFLNWLKSASAKEPENAK</sequence>
<dbReference type="Proteomes" id="UP001437256">
    <property type="component" value="Unassembled WGS sequence"/>
</dbReference>
<accession>A0ABR2ZZ51</accession>
<reference evidence="2 3" key="1">
    <citation type="submission" date="2024-05" db="EMBL/GenBank/DDBJ databases">
        <title>A draft genome resource for the thread blight pathogen Marasmius tenuissimus strain MS-2.</title>
        <authorList>
            <person name="Yulfo-Soto G.E."/>
            <person name="Baruah I.K."/>
            <person name="Amoako-Attah I."/>
            <person name="Bukari Y."/>
            <person name="Meinhardt L.W."/>
            <person name="Bailey B.A."/>
            <person name="Cohen S.P."/>
        </authorList>
    </citation>
    <scope>NUCLEOTIDE SEQUENCE [LARGE SCALE GENOMIC DNA]</scope>
    <source>
        <strain evidence="2 3">MS-2</strain>
    </source>
</reference>
<evidence type="ECO:0000259" key="1">
    <source>
        <dbReference type="Pfam" id="PF11274"/>
    </source>
</evidence>
<dbReference type="InterPro" id="IPR024500">
    <property type="entry name" value="DUF3074"/>
</dbReference>
<dbReference type="PANTHER" id="PTHR40370">
    <property type="entry name" value="EXPRESSED PROTEIN"/>
    <property type="match status" value="1"/>
</dbReference>
<evidence type="ECO:0000313" key="3">
    <source>
        <dbReference type="Proteomes" id="UP001437256"/>
    </source>
</evidence>
<dbReference type="PANTHER" id="PTHR40370:SF1">
    <property type="entry name" value="DUF3074 DOMAIN-CONTAINING PROTEIN"/>
    <property type="match status" value="1"/>
</dbReference>
<keyword evidence="3" id="KW-1185">Reference proteome</keyword>
<dbReference type="Gene3D" id="3.30.530.20">
    <property type="match status" value="1"/>
</dbReference>
<dbReference type="EMBL" id="JBBXMP010000035">
    <property type="protein sequence ID" value="KAL0066409.1"/>
    <property type="molecule type" value="Genomic_DNA"/>
</dbReference>
<proteinExistence type="predicted"/>
<dbReference type="Pfam" id="PF11274">
    <property type="entry name" value="DUF3074"/>
    <property type="match status" value="1"/>
</dbReference>
<name>A0ABR2ZZ51_9AGAR</name>
<organism evidence="2 3">
    <name type="scientific">Marasmius tenuissimus</name>
    <dbReference type="NCBI Taxonomy" id="585030"/>
    <lineage>
        <taxon>Eukaryota</taxon>
        <taxon>Fungi</taxon>
        <taxon>Dikarya</taxon>
        <taxon>Basidiomycota</taxon>
        <taxon>Agaricomycotina</taxon>
        <taxon>Agaricomycetes</taxon>
        <taxon>Agaricomycetidae</taxon>
        <taxon>Agaricales</taxon>
        <taxon>Marasmiineae</taxon>
        <taxon>Marasmiaceae</taxon>
        <taxon>Marasmius</taxon>
    </lineage>
</organism>
<gene>
    <name evidence="2" type="ORF">AAF712_006451</name>
</gene>
<dbReference type="InterPro" id="IPR023393">
    <property type="entry name" value="START-like_dom_sf"/>
</dbReference>
<dbReference type="SUPFAM" id="SSF55961">
    <property type="entry name" value="Bet v1-like"/>
    <property type="match status" value="1"/>
</dbReference>